<dbReference type="EMBL" id="JAHQCW010000036">
    <property type="protein sequence ID" value="MBU9738491.1"/>
    <property type="molecule type" value="Genomic_DNA"/>
</dbReference>
<comment type="caution">
    <text evidence="1">The sequence shown here is derived from an EMBL/GenBank/DDBJ whole genome shotgun (WGS) entry which is preliminary data.</text>
</comment>
<dbReference type="RefSeq" id="WP_158344306.1">
    <property type="nucleotide sequence ID" value="NZ_JAHQCW010000036.1"/>
</dbReference>
<evidence type="ECO:0000313" key="1">
    <source>
        <dbReference type="EMBL" id="MBU9738491.1"/>
    </source>
</evidence>
<organism evidence="1 2">
    <name type="scientific">Diplocloster agilis</name>
    <dbReference type="NCBI Taxonomy" id="2850323"/>
    <lineage>
        <taxon>Bacteria</taxon>
        <taxon>Bacillati</taxon>
        <taxon>Bacillota</taxon>
        <taxon>Clostridia</taxon>
        <taxon>Lachnospirales</taxon>
        <taxon>Lachnospiraceae</taxon>
        <taxon>Diplocloster</taxon>
    </lineage>
</organism>
<name>A0A949K201_9FIRM</name>
<protein>
    <submittedName>
        <fullName evidence="1">Uncharacterized protein</fullName>
    </submittedName>
</protein>
<keyword evidence="2" id="KW-1185">Reference proteome</keyword>
<evidence type="ECO:0000313" key="2">
    <source>
        <dbReference type="Proteomes" id="UP000712157"/>
    </source>
</evidence>
<dbReference type="AlphaFoldDB" id="A0A949K201"/>
<sequence>MEENERLTMTALDAQVSPRHLQMIKAAIPYVHLTEQRFLSIYVKFLEFKNTMDFFSVDDDQLQACSLNADSSDPMNMLNDIRPFCTDSERETMDMLLNVFQAMNLYRAYQSSTSSSGESAGPANSMDALKSMLSPEQQAMFDTYSAMLSNMT</sequence>
<gene>
    <name evidence="1" type="ORF">KTH89_18265</name>
</gene>
<accession>A0A949K201</accession>
<reference evidence="1" key="1">
    <citation type="submission" date="2021-06" db="EMBL/GenBank/DDBJ databases">
        <title>Description of novel taxa of the family Lachnospiraceae.</title>
        <authorList>
            <person name="Chaplin A.V."/>
            <person name="Sokolova S.R."/>
            <person name="Pikina A.P."/>
            <person name="Korzhanova M."/>
            <person name="Belova V."/>
            <person name="Korostin D."/>
            <person name="Efimov B.A."/>
        </authorList>
    </citation>
    <scope>NUCLEOTIDE SEQUENCE</scope>
    <source>
        <strain evidence="1">ASD5720</strain>
    </source>
</reference>
<proteinExistence type="predicted"/>
<dbReference type="Proteomes" id="UP000712157">
    <property type="component" value="Unassembled WGS sequence"/>
</dbReference>